<gene>
    <name evidence="2" type="ORF">TRFO_26097</name>
</gene>
<keyword evidence="1" id="KW-1133">Transmembrane helix</keyword>
<dbReference type="OrthoDB" id="308690at2759"/>
<accession>A0A1J4K522</accession>
<dbReference type="InterPro" id="IPR052778">
    <property type="entry name" value="Centrosome-WD_assoc"/>
</dbReference>
<evidence type="ECO:0000313" key="3">
    <source>
        <dbReference type="Proteomes" id="UP000179807"/>
    </source>
</evidence>
<dbReference type="Proteomes" id="UP000179807">
    <property type="component" value="Unassembled WGS sequence"/>
</dbReference>
<evidence type="ECO:0000256" key="1">
    <source>
        <dbReference type="SAM" id="Phobius"/>
    </source>
</evidence>
<evidence type="ECO:0008006" key="4">
    <source>
        <dbReference type="Google" id="ProtNLM"/>
    </source>
</evidence>
<name>A0A1J4K522_9EUKA</name>
<reference evidence="2" key="1">
    <citation type="submission" date="2016-10" db="EMBL/GenBank/DDBJ databases">
        <authorList>
            <person name="Benchimol M."/>
            <person name="Almeida L.G."/>
            <person name="Vasconcelos A.T."/>
            <person name="Perreira-Neves A."/>
            <person name="Rosa I.A."/>
            <person name="Tasca T."/>
            <person name="Bogo M.R."/>
            <person name="de Souza W."/>
        </authorList>
    </citation>
    <scope>NUCLEOTIDE SEQUENCE [LARGE SCALE GENOMIC DNA]</scope>
    <source>
        <strain evidence="2">K</strain>
    </source>
</reference>
<dbReference type="GO" id="GO:1990811">
    <property type="term" value="C:MWP complex"/>
    <property type="evidence" value="ECO:0007669"/>
    <property type="project" value="TreeGrafter"/>
</dbReference>
<evidence type="ECO:0000313" key="2">
    <source>
        <dbReference type="EMBL" id="OHT05960.1"/>
    </source>
</evidence>
<feature type="transmembrane region" description="Helical" evidence="1">
    <location>
        <begin position="341"/>
        <end position="362"/>
    </location>
</feature>
<sequence length="427" mass="47701">MKANKFKIREPILCDARQDDTFSFSPDGQYIATLSSDASIQIRDCITLQPMTTIECPTNVDSFYWSPDSKLLLALMKTQNSLQIYFVEQTRYNENHLTVSYAGVSGGIVDTENILWSPDSRFILIFGYCVSTLFVWDLEKKSIRKLPPPKNIQSAVSYSPDGKSLAILTREYGKDSLVILDSQTYKQKMSFILSTLDSAVVKWTANSKIVYVIDSISHHMLQMINTQTKTICDHSAYDGFLGITEATACQNSKIIAVGGYDDYVRLLIYNEINWSILTEFLHEPTFGHQPITIYVENGDSFDERDSSISLKQTGESGITNIKWAIGNKLLASTSAQTPSALYIWNAETISLVAVVVLMAPIIKFEWSPKDESILMTSGSGFVALWNPTGISMISSVDMMRVQDFAWRCDGKAFLMVDRDAGTIALAV</sequence>
<protein>
    <recommendedName>
        <fullName evidence="4">Anaphase-promoting complex subunit 4 WD40 domain-containing protein</fullName>
    </recommendedName>
</protein>
<dbReference type="VEuPathDB" id="TrichDB:TRFO_26097"/>
<dbReference type="InterPro" id="IPR011047">
    <property type="entry name" value="Quinoprotein_ADH-like_sf"/>
</dbReference>
<keyword evidence="1" id="KW-0472">Membrane</keyword>
<dbReference type="RefSeq" id="XP_068359096.1">
    <property type="nucleotide sequence ID" value="XM_068504743.1"/>
</dbReference>
<dbReference type="GO" id="GO:0005815">
    <property type="term" value="C:microtubule organizing center"/>
    <property type="evidence" value="ECO:0007669"/>
    <property type="project" value="TreeGrafter"/>
</dbReference>
<dbReference type="PANTHER" id="PTHR16220">
    <property type="entry name" value="WD REPEAT PROTEIN 8-RELATED"/>
    <property type="match status" value="1"/>
</dbReference>
<keyword evidence="3" id="KW-1185">Reference proteome</keyword>
<dbReference type="PANTHER" id="PTHR16220:SF0">
    <property type="entry name" value="WD REPEAT-CONTAINING PROTEIN WRAP73"/>
    <property type="match status" value="1"/>
</dbReference>
<dbReference type="EMBL" id="MLAK01000740">
    <property type="protein sequence ID" value="OHT05960.1"/>
    <property type="molecule type" value="Genomic_DNA"/>
</dbReference>
<dbReference type="SUPFAM" id="SSF50998">
    <property type="entry name" value="Quinoprotein alcohol dehydrogenase-like"/>
    <property type="match status" value="1"/>
</dbReference>
<comment type="caution">
    <text evidence="2">The sequence shown here is derived from an EMBL/GenBank/DDBJ whole genome shotgun (WGS) entry which is preliminary data.</text>
</comment>
<keyword evidence="1" id="KW-0812">Transmembrane</keyword>
<dbReference type="GeneID" id="94839447"/>
<proteinExistence type="predicted"/>
<dbReference type="InterPro" id="IPR015943">
    <property type="entry name" value="WD40/YVTN_repeat-like_dom_sf"/>
</dbReference>
<organism evidence="2 3">
    <name type="scientific">Tritrichomonas foetus</name>
    <dbReference type="NCBI Taxonomy" id="1144522"/>
    <lineage>
        <taxon>Eukaryota</taxon>
        <taxon>Metamonada</taxon>
        <taxon>Parabasalia</taxon>
        <taxon>Tritrichomonadida</taxon>
        <taxon>Tritrichomonadidae</taxon>
        <taxon>Tritrichomonas</taxon>
    </lineage>
</organism>
<dbReference type="AlphaFoldDB" id="A0A1J4K522"/>
<dbReference type="Gene3D" id="2.130.10.10">
    <property type="entry name" value="YVTN repeat-like/Quinoprotein amine dehydrogenase"/>
    <property type="match status" value="2"/>
</dbReference>